<dbReference type="InterPro" id="IPR050618">
    <property type="entry name" value="Ubq-SigPath_Reg"/>
</dbReference>
<dbReference type="Pfam" id="PF10607">
    <property type="entry name" value="CTLH"/>
    <property type="match status" value="1"/>
</dbReference>
<sequence>MTPPSTSRSRVEAVRTRPLPTKLSSHAGGTFFPAHAPLLKRRVRKRYLDQLVMNYFIVKGHKELAESMARESGTAPPVDLQSIEVRMRIRKALMEGDVDAAIAHIMESDPMLLRKDQDLHFALHVQKLAEMLRRRLTPPEGKKEDDTTGREKTESEILAFARKELTLGEDTGAQGEKDGRSQSLEVVEEAMTLMVLGTTAVAAKTTRQGDSRGIANGCKERYGLLDFSRRAATADRVNASMLRSQGHDPQPVLQSICKRLRATEAELAKEMML</sequence>
<name>A0A4D9CWL7_9STRA</name>
<dbReference type="SMART" id="SM00667">
    <property type="entry name" value="LisH"/>
    <property type="match status" value="1"/>
</dbReference>
<accession>A0A4D9CWL7</accession>
<evidence type="ECO:0000256" key="1">
    <source>
        <dbReference type="SAM" id="MobiDB-lite"/>
    </source>
</evidence>
<keyword evidence="4" id="KW-1185">Reference proteome</keyword>
<proteinExistence type="predicted"/>
<feature type="domain" description="CTLH" evidence="2">
    <location>
        <begin position="82"/>
        <end position="139"/>
    </location>
</feature>
<evidence type="ECO:0000313" key="3">
    <source>
        <dbReference type="EMBL" id="TFJ81895.1"/>
    </source>
</evidence>
<evidence type="ECO:0000259" key="2">
    <source>
        <dbReference type="PROSITE" id="PS50897"/>
    </source>
</evidence>
<protein>
    <recommendedName>
        <fullName evidence="2">CTLH domain-containing protein</fullName>
    </recommendedName>
</protein>
<gene>
    <name evidence="3" type="ORF">NSK_007142</name>
</gene>
<dbReference type="PROSITE" id="PS50896">
    <property type="entry name" value="LISH"/>
    <property type="match status" value="1"/>
</dbReference>
<dbReference type="PANTHER" id="PTHR12864">
    <property type="entry name" value="RAN BINDING PROTEIN 9-RELATED"/>
    <property type="match status" value="1"/>
</dbReference>
<dbReference type="InterPro" id="IPR006594">
    <property type="entry name" value="LisH"/>
</dbReference>
<organism evidence="3 4">
    <name type="scientific">Nannochloropsis salina CCMP1776</name>
    <dbReference type="NCBI Taxonomy" id="1027361"/>
    <lineage>
        <taxon>Eukaryota</taxon>
        <taxon>Sar</taxon>
        <taxon>Stramenopiles</taxon>
        <taxon>Ochrophyta</taxon>
        <taxon>Eustigmatophyceae</taxon>
        <taxon>Eustigmatales</taxon>
        <taxon>Monodopsidaceae</taxon>
        <taxon>Microchloropsis</taxon>
        <taxon>Microchloropsis salina</taxon>
    </lineage>
</organism>
<dbReference type="InterPro" id="IPR024964">
    <property type="entry name" value="CTLH/CRA"/>
</dbReference>
<dbReference type="SMART" id="SM00668">
    <property type="entry name" value="CTLH"/>
    <property type="match status" value="1"/>
</dbReference>
<evidence type="ECO:0000313" key="4">
    <source>
        <dbReference type="Proteomes" id="UP000355283"/>
    </source>
</evidence>
<comment type="caution">
    <text evidence="3">The sequence shown here is derived from an EMBL/GenBank/DDBJ whole genome shotgun (WGS) entry which is preliminary data.</text>
</comment>
<reference evidence="3 4" key="1">
    <citation type="submission" date="2019-01" db="EMBL/GenBank/DDBJ databases">
        <title>Nuclear Genome Assembly of the Microalgal Biofuel strain Nannochloropsis salina CCMP1776.</title>
        <authorList>
            <person name="Hovde B."/>
        </authorList>
    </citation>
    <scope>NUCLEOTIDE SEQUENCE [LARGE SCALE GENOMIC DNA]</scope>
    <source>
        <strain evidence="3 4">CCMP1776</strain>
    </source>
</reference>
<dbReference type="PROSITE" id="PS50897">
    <property type="entry name" value="CTLH"/>
    <property type="match status" value="1"/>
</dbReference>
<feature type="compositionally biased region" description="Basic and acidic residues" evidence="1">
    <location>
        <begin position="140"/>
        <end position="153"/>
    </location>
</feature>
<dbReference type="InterPro" id="IPR006595">
    <property type="entry name" value="CTLH_C"/>
</dbReference>
<feature type="region of interest" description="Disordered" evidence="1">
    <location>
        <begin position="134"/>
        <end position="153"/>
    </location>
</feature>
<dbReference type="OrthoDB" id="190242at2759"/>
<dbReference type="Proteomes" id="UP000355283">
    <property type="component" value="Unassembled WGS sequence"/>
</dbReference>
<dbReference type="EMBL" id="SDOX01000122">
    <property type="protein sequence ID" value="TFJ81895.1"/>
    <property type="molecule type" value="Genomic_DNA"/>
</dbReference>
<dbReference type="AlphaFoldDB" id="A0A4D9CWL7"/>